<proteinExistence type="predicted"/>
<evidence type="ECO:0000313" key="2">
    <source>
        <dbReference type="Proteomes" id="UP001183222"/>
    </source>
</evidence>
<accession>A0ABU2K4X7</accession>
<dbReference type="Proteomes" id="UP001183222">
    <property type="component" value="Unassembled WGS sequence"/>
</dbReference>
<sequence length="94" mass="9550">MDEPGTSEDSAVVQGDYVRISASALDEADGNPPFGQVGKSLPVGGLLVVQAGAGLGVFAPEDLHPVSPADIPSEVLADIVRRTGLMPPDTRSAP</sequence>
<name>A0ABU2K4X7_9ACTN</name>
<evidence type="ECO:0000313" key="1">
    <source>
        <dbReference type="EMBL" id="MDT0275247.1"/>
    </source>
</evidence>
<comment type="caution">
    <text evidence="1">The sequence shown here is derived from an EMBL/GenBank/DDBJ whole genome shotgun (WGS) entry which is preliminary data.</text>
</comment>
<dbReference type="EMBL" id="JAVREI010000002">
    <property type="protein sequence ID" value="MDT0275247.1"/>
    <property type="molecule type" value="Genomic_DNA"/>
</dbReference>
<protein>
    <submittedName>
        <fullName evidence="1">Uncharacterized protein</fullName>
    </submittedName>
</protein>
<reference evidence="2" key="1">
    <citation type="submission" date="2023-07" db="EMBL/GenBank/DDBJ databases">
        <title>30 novel species of actinomycetes from the DSMZ collection.</title>
        <authorList>
            <person name="Nouioui I."/>
        </authorList>
    </citation>
    <scope>NUCLEOTIDE SEQUENCE [LARGE SCALE GENOMIC DNA]</scope>
    <source>
        <strain evidence="2">DSM 46792</strain>
    </source>
</reference>
<keyword evidence="2" id="KW-1185">Reference proteome</keyword>
<gene>
    <name evidence="1" type="ORF">RM425_04975</name>
</gene>
<organism evidence="1 2">
    <name type="scientific">Blastococcus goldschmidtiae</name>
    <dbReference type="NCBI Taxonomy" id="3075546"/>
    <lineage>
        <taxon>Bacteria</taxon>
        <taxon>Bacillati</taxon>
        <taxon>Actinomycetota</taxon>
        <taxon>Actinomycetes</taxon>
        <taxon>Geodermatophilales</taxon>
        <taxon>Geodermatophilaceae</taxon>
        <taxon>Blastococcus</taxon>
    </lineage>
</organism>
<dbReference type="RefSeq" id="WP_311344074.1">
    <property type="nucleotide sequence ID" value="NZ_JAVREI010000002.1"/>
</dbReference>